<dbReference type="PANTHER" id="PTHR10270:SF161">
    <property type="entry name" value="SEX-DETERMINING REGION Y PROTEIN"/>
    <property type="match status" value="1"/>
</dbReference>
<name>G8ZZU1_TORDE</name>
<dbReference type="AlphaFoldDB" id="G8ZZU1"/>
<dbReference type="InParanoid" id="G8ZZU1"/>
<dbReference type="SMART" id="SM00398">
    <property type="entry name" value="HMG"/>
    <property type="match status" value="1"/>
</dbReference>
<dbReference type="GeneID" id="11501378"/>
<dbReference type="SUPFAM" id="SSF47095">
    <property type="entry name" value="HMG-box"/>
    <property type="match status" value="1"/>
</dbReference>
<dbReference type="GO" id="GO:0030154">
    <property type="term" value="P:cell differentiation"/>
    <property type="evidence" value="ECO:0007669"/>
    <property type="project" value="TreeGrafter"/>
</dbReference>
<dbReference type="InterPro" id="IPR009071">
    <property type="entry name" value="HMG_box_dom"/>
</dbReference>
<dbReference type="GO" id="GO:0000978">
    <property type="term" value="F:RNA polymerase II cis-regulatory region sequence-specific DNA binding"/>
    <property type="evidence" value="ECO:0007669"/>
    <property type="project" value="TreeGrafter"/>
</dbReference>
<accession>G8ZZU1</accession>
<keyword evidence="2 4" id="KW-0238">DNA-binding</keyword>
<dbReference type="FunFam" id="1.10.30.10:FF:000041">
    <property type="entry name" value="HMG box family protein"/>
    <property type="match status" value="1"/>
</dbReference>
<dbReference type="KEGG" id="tdl:TDEL_0H02760"/>
<evidence type="ECO:0000256" key="1">
    <source>
        <dbReference type="ARBA" id="ARBA00023015"/>
    </source>
</evidence>
<feature type="DNA-binding region" description="HMG box" evidence="4">
    <location>
        <begin position="183"/>
        <end position="259"/>
    </location>
</feature>
<dbReference type="Proteomes" id="UP000005627">
    <property type="component" value="Chromosome 8"/>
</dbReference>
<dbReference type="GO" id="GO:0005634">
    <property type="term" value="C:nucleus"/>
    <property type="evidence" value="ECO:0007669"/>
    <property type="project" value="UniProtKB-UniRule"/>
</dbReference>
<dbReference type="Gene3D" id="1.10.30.10">
    <property type="entry name" value="High mobility group box domain"/>
    <property type="match status" value="1"/>
</dbReference>
<evidence type="ECO:0000256" key="2">
    <source>
        <dbReference type="ARBA" id="ARBA00023125"/>
    </source>
</evidence>
<protein>
    <recommendedName>
        <fullName evidence="5">HMG box domain-containing protein</fullName>
    </recommendedName>
</protein>
<evidence type="ECO:0000256" key="4">
    <source>
        <dbReference type="PROSITE-ProRule" id="PRU00267"/>
    </source>
</evidence>
<feature type="domain" description="HMG box" evidence="5">
    <location>
        <begin position="183"/>
        <end position="259"/>
    </location>
</feature>
<dbReference type="PANTHER" id="PTHR10270">
    <property type="entry name" value="SOX TRANSCRIPTION FACTOR"/>
    <property type="match status" value="1"/>
</dbReference>
<dbReference type="GO" id="GO:0000122">
    <property type="term" value="P:negative regulation of transcription by RNA polymerase II"/>
    <property type="evidence" value="ECO:0007669"/>
    <property type="project" value="TreeGrafter"/>
</dbReference>
<keyword evidence="3" id="KW-0804">Transcription</keyword>
<dbReference type="Pfam" id="PF00505">
    <property type="entry name" value="HMG_box"/>
    <property type="match status" value="1"/>
</dbReference>
<evidence type="ECO:0000313" key="6">
    <source>
        <dbReference type="EMBL" id="CCE94135.1"/>
    </source>
</evidence>
<evidence type="ECO:0000256" key="3">
    <source>
        <dbReference type="ARBA" id="ARBA00023163"/>
    </source>
</evidence>
<dbReference type="eggNOG" id="KOG0527">
    <property type="taxonomic scope" value="Eukaryota"/>
</dbReference>
<keyword evidence="4" id="KW-0539">Nucleus</keyword>
<evidence type="ECO:0000259" key="5">
    <source>
        <dbReference type="PROSITE" id="PS50118"/>
    </source>
</evidence>
<dbReference type="OrthoDB" id="6247875at2759"/>
<dbReference type="InterPro" id="IPR036910">
    <property type="entry name" value="HMG_box_dom_sf"/>
</dbReference>
<proteinExistence type="predicted"/>
<dbReference type="RefSeq" id="XP_003683346.1">
    <property type="nucleotide sequence ID" value="XM_003683298.1"/>
</dbReference>
<dbReference type="InterPro" id="IPR050140">
    <property type="entry name" value="SRY-related_HMG-box_TF-like"/>
</dbReference>
<dbReference type="HOGENOM" id="CLU_963733_0_0_1"/>
<dbReference type="STRING" id="1076872.G8ZZU1"/>
<keyword evidence="7" id="KW-1185">Reference proteome</keyword>
<organism evidence="6 7">
    <name type="scientific">Torulaspora delbrueckii</name>
    <name type="common">Yeast</name>
    <name type="synonym">Candida colliculosa</name>
    <dbReference type="NCBI Taxonomy" id="4950"/>
    <lineage>
        <taxon>Eukaryota</taxon>
        <taxon>Fungi</taxon>
        <taxon>Dikarya</taxon>
        <taxon>Ascomycota</taxon>
        <taxon>Saccharomycotina</taxon>
        <taxon>Saccharomycetes</taxon>
        <taxon>Saccharomycetales</taxon>
        <taxon>Saccharomycetaceae</taxon>
        <taxon>Torulaspora</taxon>
    </lineage>
</organism>
<dbReference type="EMBL" id="HE616749">
    <property type="protein sequence ID" value="CCE94135.1"/>
    <property type="molecule type" value="Genomic_DNA"/>
</dbReference>
<evidence type="ECO:0000313" key="7">
    <source>
        <dbReference type="Proteomes" id="UP000005627"/>
    </source>
</evidence>
<gene>
    <name evidence="6" type="primary">TDEL0H02760</name>
    <name evidence="6" type="ORF">TDEL_0H02760</name>
</gene>
<dbReference type="GO" id="GO:0001228">
    <property type="term" value="F:DNA-binding transcription activator activity, RNA polymerase II-specific"/>
    <property type="evidence" value="ECO:0007669"/>
    <property type="project" value="TreeGrafter"/>
</dbReference>
<keyword evidence="1" id="KW-0805">Transcription regulation</keyword>
<dbReference type="CDD" id="cd01389">
    <property type="entry name" value="HMG-box_ROX1-like"/>
    <property type="match status" value="1"/>
</dbReference>
<dbReference type="PROSITE" id="PS50118">
    <property type="entry name" value="HMG_BOX_2"/>
    <property type="match status" value="1"/>
</dbReference>
<reference evidence="6 7" key="1">
    <citation type="journal article" date="2011" name="Proc. Natl. Acad. Sci. U.S.A.">
        <title>Evolutionary erosion of yeast sex chromosomes by mating-type switching accidents.</title>
        <authorList>
            <person name="Gordon J.L."/>
            <person name="Armisen D."/>
            <person name="Proux-Wera E."/>
            <person name="Oheigeartaigh S.S."/>
            <person name="Byrne K.P."/>
            <person name="Wolfe K.H."/>
        </authorList>
    </citation>
    <scope>NUCLEOTIDE SEQUENCE [LARGE SCALE GENOMIC DNA]</scope>
    <source>
        <strain evidence="7">ATCC 10662 / CBS 1146 / NBRC 0425 / NCYC 2629 / NRRL Y-866</strain>
    </source>
</reference>
<sequence>MGGYTPLKSMAAIVVPHGGLRLTPKIGRSAELLRLAPVPKAYFHPGVKAMRRAGTIMNNTLTIITFGSLLSSTMQERQSPIFSFPRLTTFHIALPFNTFIYMRIYDYNYIYVNAWPIYDNLPQVLVVTLQQMSDPRTNITLPSIKFLLSSLEGQVEFQTPVPKPSTRAPSGCSCNCKGHSNYIPRPKNAFILYRQHLHQFLFPKDKAMLGSQDSFKTNSLVSREIGRRWRSLSPQEKKHWQDLADNEKELHKEKYPGYKYVPRKLKIGARPKGSQCLGTCDYCTQKKAT</sequence>